<dbReference type="RefSeq" id="WP_062251293.1">
    <property type="nucleotide sequence ID" value="NZ_CP014229.1"/>
</dbReference>
<evidence type="ECO:0000313" key="13">
    <source>
        <dbReference type="EMBL" id="AMD88795.1"/>
    </source>
</evidence>
<evidence type="ECO:0000256" key="8">
    <source>
        <dbReference type="ARBA" id="ARBA00022840"/>
    </source>
</evidence>
<dbReference type="InterPro" id="IPR005248">
    <property type="entry name" value="NadD/NMNAT"/>
</dbReference>
<keyword evidence="14" id="KW-1185">Reference proteome</keyword>
<dbReference type="NCBIfam" id="TIGR00482">
    <property type="entry name" value="nicotinate (nicotinamide) nucleotide adenylyltransferase"/>
    <property type="match status" value="1"/>
</dbReference>
<dbReference type="AlphaFoldDB" id="A0A0X8JH90"/>
<dbReference type="HAMAP" id="MF_00244">
    <property type="entry name" value="NaMN_adenylyltr"/>
    <property type="match status" value="1"/>
</dbReference>
<dbReference type="EC" id="2.7.7.18" evidence="11"/>
<evidence type="ECO:0000256" key="10">
    <source>
        <dbReference type="ARBA" id="ARBA00048721"/>
    </source>
</evidence>
<evidence type="ECO:0000313" key="14">
    <source>
        <dbReference type="Proteomes" id="UP000069241"/>
    </source>
</evidence>
<dbReference type="PANTHER" id="PTHR39321:SF3">
    <property type="entry name" value="PHOSPHOPANTETHEINE ADENYLYLTRANSFERASE"/>
    <property type="match status" value="1"/>
</dbReference>
<dbReference type="Gene3D" id="3.40.50.620">
    <property type="entry name" value="HUPs"/>
    <property type="match status" value="1"/>
</dbReference>
<dbReference type="PANTHER" id="PTHR39321">
    <property type="entry name" value="NICOTINATE-NUCLEOTIDE ADENYLYLTRANSFERASE-RELATED"/>
    <property type="match status" value="1"/>
</dbReference>
<keyword evidence="6 11" id="KW-0548">Nucleotidyltransferase</keyword>
<comment type="pathway">
    <text evidence="2 11">Cofactor biosynthesis; NAD(+) biosynthesis; deamido-NAD(+) from nicotinate D-ribonucleotide: step 1/1.</text>
</comment>
<keyword evidence="9 11" id="KW-0520">NAD</keyword>
<dbReference type="GO" id="GO:0009435">
    <property type="term" value="P:NAD+ biosynthetic process"/>
    <property type="evidence" value="ECO:0007669"/>
    <property type="project" value="UniProtKB-UniRule"/>
</dbReference>
<evidence type="ECO:0000259" key="12">
    <source>
        <dbReference type="Pfam" id="PF01467"/>
    </source>
</evidence>
<protein>
    <recommendedName>
        <fullName evidence="11">Probable nicotinate-nucleotide adenylyltransferase</fullName>
        <ecNumber evidence="11">2.7.7.18</ecNumber>
    </recommendedName>
    <alternativeName>
        <fullName evidence="11">Deamido-NAD(+) diphosphorylase</fullName>
    </alternativeName>
    <alternativeName>
        <fullName evidence="11">Deamido-NAD(+) pyrophosphorylase</fullName>
    </alternativeName>
    <alternativeName>
        <fullName evidence="11">Nicotinate mononucleotide adenylyltransferase</fullName>
        <shortName evidence="11">NaMN adenylyltransferase</shortName>
    </alternativeName>
</protein>
<dbReference type="NCBIfam" id="TIGR00125">
    <property type="entry name" value="cyt_tran_rel"/>
    <property type="match status" value="1"/>
</dbReference>
<dbReference type="SUPFAM" id="SSF52374">
    <property type="entry name" value="Nucleotidylyl transferase"/>
    <property type="match status" value="1"/>
</dbReference>
<organism evidence="13 14">
    <name type="scientific">Desulfovibrio fairfieldensis</name>
    <dbReference type="NCBI Taxonomy" id="44742"/>
    <lineage>
        <taxon>Bacteria</taxon>
        <taxon>Pseudomonadati</taxon>
        <taxon>Thermodesulfobacteriota</taxon>
        <taxon>Desulfovibrionia</taxon>
        <taxon>Desulfovibrionales</taxon>
        <taxon>Desulfovibrionaceae</taxon>
        <taxon>Desulfovibrio</taxon>
    </lineage>
</organism>
<dbReference type="GO" id="GO:0004515">
    <property type="term" value="F:nicotinate-nucleotide adenylyltransferase activity"/>
    <property type="evidence" value="ECO:0007669"/>
    <property type="project" value="UniProtKB-UniRule"/>
</dbReference>
<evidence type="ECO:0000256" key="5">
    <source>
        <dbReference type="ARBA" id="ARBA00022679"/>
    </source>
</evidence>
<name>A0A0X8JH90_9BACT</name>
<evidence type="ECO:0000256" key="11">
    <source>
        <dbReference type="HAMAP-Rule" id="MF_00244"/>
    </source>
</evidence>
<evidence type="ECO:0000256" key="9">
    <source>
        <dbReference type="ARBA" id="ARBA00023027"/>
    </source>
</evidence>
<evidence type="ECO:0000256" key="3">
    <source>
        <dbReference type="ARBA" id="ARBA00009014"/>
    </source>
</evidence>
<evidence type="ECO:0000256" key="6">
    <source>
        <dbReference type="ARBA" id="ARBA00022695"/>
    </source>
</evidence>
<sequence length="234" mass="25879">MTAHGVRRPGRAILGGSFNPPHVGHLRLAVEAREALGDLVRGVDMVPCAQPPHKKTGHLLPFELRAAMLEAALAPLPWLRCNRLEALRDGPSYTWDTLQAYRAAEPDTDFYFLLGSPDFALLPTWHQGLELPRLCHFVVVPRGDLTAEEFTDMTSALWPEAREHPPVLPGGRCMALPGGGLAHFLPLPWLAVSASRIRELWLAGRSVDYLVPRAALNLLQSHRQAIAAHWQEAK</sequence>
<dbReference type="InterPro" id="IPR014729">
    <property type="entry name" value="Rossmann-like_a/b/a_fold"/>
</dbReference>
<comment type="catalytic activity">
    <reaction evidence="10 11">
        <text>nicotinate beta-D-ribonucleotide + ATP + H(+) = deamido-NAD(+) + diphosphate</text>
        <dbReference type="Rhea" id="RHEA:22860"/>
        <dbReference type="ChEBI" id="CHEBI:15378"/>
        <dbReference type="ChEBI" id="CHEBI:30616"/>
        <dbReference type="ChEBI" id="CHEBI:33019"/>
        <dbReference type="ChEBI" id="CHEBI:57502"/>
        <dbReference type="ChEBI" id="CHEBI:58437"/>
        <dbReference type="EC" id="2.7.7.18"/>
    </reaction>
</comment>
<dbReference type="CDD" id="cd02165">
    <property type="entry name" value="NMNAT"/>
    <property type="match status" value="1"/>
</dbReference>
<accession>A0A0X8JH90</accession>
<dbReference type="KEGG" id="dfi:AXF13_00945"/>
<evidence type="ECO:0000256" key="4">
    <source>
        <dbReference type="ARBA" id="ARBA00022642"/>
    </source>
</evidence>
<evidence type="ECO:0000256" key="2">
    <source>
        <dbReference type="ARBA" id="ARBA00005019"/>
    </source>
</evidence>
<proteinExistence type="inferred from homology"/>
<keyword evidence="7 11" id="KW-0547">Nucleotide-binding</keyword>
<feature type="domain" description="Cytidyltransferase-like" evidence="12">
    <location>
        <begin position="13"/>
        <end position="199"/>
    </location>
</feature>
<dbReference type="Proteomes" id="UP000069241">
    <property type="component" value="Chromosome"/>
</dbReference>
<dbReference type="EMBL" id="CP014229">
    <property type="protein sequence ID" value="AMD88795.1"/>
    <property type="molecule type" value="Genomic_DNA"/>
</dbReference>
<dbReference type="UniPathway" id="UPA00253">
    <property type="reaction ID" value="UER00332"/>
</dbReference>
<keyword evidence="5 11" id="KW-0808">Transferase</keyword>
<dbReference type="GO" id="GO:0005524">
    <property type="term" value="F:ATP binding"/>
    <property type="evidence" value="ECO:0007669"/>
    <property type="project" value="UniProtKB-KW"/>
</dbReference>
<keyword evidence="4 11" id="KW-0662">Pyridine nucleotide biosynthesis</keyword>
<comment type="similarity">
    <text evidence="3 11">Belongs to the NadD family.</text>
</comment>
<comment type="function">
    <text evidence="1 11">Catalyzes the reversible adenylation of nicotinate mononucleotide (NaMN) to nicotinic acid adenine dinucleotide (NaAD).</text>
</comment>
<reference evidence="14" key="1">
    <citation type="submission" date="2016-02" db="EMBL/GenBank/DDBJ databases">
        <authorList>
            <person name="Holder M.E."/>
            <person name="Ajami N.J."/>
            <person name="Petrosino J.F."/>
        </authorList>
    </citation>
    <scope>NUCLEOTIDE SEQUENCE [LARGE SCALE GENOMIC DNA]</scope>
    <source>
        <strain evidence="14">CCUG 45958</strain>
    </source>
</reference>
<dbReference type="STRING" id="44742.AXF13_00945"/>
<keyword evidence="8 11" id="KW-0067">ATP-binding</keyword>
<evidence type="ECO:0000256" key="1">
    <source>
        <dbReference type="ARBA" id="ARBA00002324"/>
    </source>
</evidence>
<dbReference type="Pfam" id="PF01467">
    <property type="entry name" value="CTP_transf_like"/>
    <property type="match status" value="1"/>
</dbReference>
<dbReference type="InterPro" id="IPR004821">
    <property type="entry name" value="Cyt_trans-like"/>
</dbReference>
<evidence type="ECO:0000256" key="7">
    <source>
        <dbReference type="ARBA" id="ARBA00022741"/>
    </source>
</evidence>
<gene>
    <name evidence="11" type="primary">nadD</name>
    <name evidence="13" type="ORF">AXF13_00945</name>
</gene>